<sequence length="111" mass="12603">MCTLLSIHPLVPRVVYGPKRCWLNLVLSLTLSRRNTKGWKNPKQRSVVPRSPFPLDTLPNQKAFVLPSAISCLSPLYDKITSTHLPIEFNSGRPKLLLSPIHSLFLRSFQL</sequence>
<dbReference type="EMBL" id="SJOL01002895">
    <property type="protein sequence ID" value="TGZ73273.1"/>
    <property type="molecule type" value="Genomic_DNA"/>
</dbReference>
<dbReference type="Proteomes" id="UP000308267">
    <property type="component" value="Unassembled WGS sequence"/>
</dbReference>
<organism evidence="1 2">
    <name type="scientific">Opisthorchis felineus</name>
    <dbReference type="NCBI Taxonomy" id="147828"/>
    <lineage>
        <taxon>Eukaryota</taxon>
        <taxon>Metazoa</taxon>
        <taxon>Spiralia</taxon>
        <taxon>Lophotrochozoa</taxon>
        <taxon>Platyhelminthes</taxon>
        <taxon>Trematoda</taxon>
        <taxon>Digenea</taxon>
        <taxon>Opisthorchiida</taxon>
        <taxon>Opisthorchiata</taxon>
        <taxon>Opisthorchiidae</taxon>
        <taxon>Opisthorchis</taxon>
    </lineage>
</organism>
<protein>
    <submittedName>
        <fullName evidence="1">Uncharacterized protein</fullName>
    </submittedName>
</protein>
<reference evidence="1 2" key="1">
    <citation type="journal article" date="2019" name="BMC Genomics">
        <title>New insights from Opisthorchis felineus genome: update on genomics of the epidemiologically important liver flukes.</title>
        <authorList>
            <person name="Ershov N.I."/>
            <person name="Mordvinov V.A."/>
            <person name="Prokhortchouk E.B."/>
            <person name="Pakharukova M.Y."/>
            <person name="Gunbin K.V."/>
            <person name="Ustyantsev K."/>
            <person name="Genaev M.A."/>
            <person name="Blinov A.G."/>
            <person name="Mazur A."/>
            <person name="Boulygina E."/>
            <person name="Tsygankova S."/>
            <person name="Khrameeva E."/>
            <person name="Chekanov N."/>
            <person name="Fan G."/>
            <person name="Xiao A."/>
            <person name="Zhang H."/>
            <person name="Xu X."/>
            <person name="Yang H."/>
            <person name="Solovyev V."/>
            <person name="Lee S.M."/>
            <person name="Liu X."/>
            <person name="Afonnikov D.A."/>
            <person name="Skryabin K.G."/>
        </authorList>
    </citation>
    <scope>NUCLEOTIDE SEQUENCE [LARGE SCALE GENOMIC DNA]</scope>
    <source>
        <strain evidence="1">AK-0245</strain>
        <tissue evidence="1">Whole organism</tissue>
    </source>
</reference>
<accession>A0A4S2M9U6</accession>
<name>A0A4S2M9U6_OPIFE</name>
<dbReference type="AlphaFoldDB" id="A0A4S2M9U6"/>
<keyword evidence="2" id="KW-1185">Reference proteome</keyword>
<gene>
    <name evidence="1" type="ORF">CRM22_001616</name>
</gene>
<comment type="caution">
    <text evidence="1">The sequence shown here is derived from an EMBL/GenBank/DDBJ whole genome shotgun (WGS) entry which is preliminary data.</text>
</comment>
<evidence type="ECO:0000313" key="1">
    <source>
        <dbReference type="EMBL" id="TGZ73273.1"/>
    </source>
</evidence>
<proteinExistence type="predicted"/>
<evidence type="ECO:0000313" key="2">
    <source>
        <dbReference type="Proteomes" id="UP000308267"/>
    </source>
</evidence>